<dbReference type="Proteomes" id="UP000027002">
    <property type="component" value="Chromosome 2"/>
</dbReference>
<evidence type="ECO:0000313" key="12">
    <source>
        <dbReference type="Proteomes" id="UP000054053"/>
    </source>
</evidence>
<gene>
    <name evidence="10" type="ORF">UV8b_01897</name>
    <name evidence="9" type="ORF">UVI_02035710</name>
</gene>
<feature type="transmembrane region" description="Helical" evidence="7">
    <location>
        <begin position="398"/>
        <end position="422"/>
    </location>
</feature>
<evidence type="ECO:0000313" key="10">
    <source>
        <dbReference type="EMBL" id="QUC17656.1"/>
    </source>
</evidence>
<keyword evidence="3 7" id="KW-0812">Transmembrane</keyword>
<comment type="subcellular location">
    <subcellularLocation>
        <location evidence="1">Membrane</location>
        <topology evidence="1">Multi-pass membrane protein</topology>
    </subcellularLocation>
</comment>
<feature type="transmembrane region" description="Helical" evidence="7">
    <location>
        <begin position="364"/>
        <end position="386"/>
    </location>
</feature>
<dbReference type="Pfam" id="PF07690">
    <property type="entry name" value="MFS_1"/>
    <property type="match status" value="1"/>
</dbReference>
<evidence type="ECO:0000256" key="4">
    <source>
        <dbReference type="ARBA" id="ARBA00022989"/>
    </source>
</evidence>
<dbReference type="GeneID" id="66062675"/>
<dbReference type="EMBL" id="CP072754">
    <property type="protein sequence ID" value="QUC17656.1"/>
    <property type="molecule type" value="Genomic_DNA"/>
</dbReference>
<reference evidence="12" key="2">
    <citation type="journal article" date="2016" name="Genome Announc.">
        <title>Genome sequence of Ustilaginoidea virens IPU010, a rice pathogenic fungus causing false smut.</title>
        <authorList>
            <person name="Kumagai T."/>
            <person name="Ishii T."/>
            <person name="Terai G."/>
            <person name="Umemura M."/>
            <person name="Machida M."/>
            <person name="Asai K."/>
        </authorList>
    </citation>
    <scope>NUCLEOTIDE SEQUENCE [LARGE SCALE GENOMIC DNA]</scope>
    <source>
        <strain evidence="12">IPU010</strain>
    </source>
</reference>
<feature type="domain" description="Major facilitator superfamily (MFS) profile" evidence="8">
    <location>
        <begin position="47"/>
        <end position="453"/>
    </location>
</feature>
<feature type="transmembrane region" description="Helical" evidence="7">
    <location>
        <begin position="176"/>
        <end position="194"/>
    </location>
</feature>
<proteinExistence type="inferred from homology"/>
<dbReference type="SUPFAM" id="SSF103473">
    <property type="entry name" value="MFS general substrate transporter"/>
    <property type="match status" value="1"/>
</dbReference>
<dbReference type="InterPro" id="IPR020846">
    <property type="entry name" value="MFS_dom"/>
</dbReference>
<dbReference type="Gene3D" id="1.20.1250.20">
    <property type="entry name" value="MFS general substrate transporter like domains"/>
    <property type="match status" value="1"/>
</dbReference>
<evidence type="ECO:0000256" key="5">
    <source>
        <dbReference type="ARBA" id="ARBA00023136"/>
    </source>
</evidence>
<dbReference type="PROSITE" id="PS50850">
    <property type="entry name" value="MFS"/>
    <property type="match status" value="1"/>
</dbReference>
<dbReference type="FunFam" id="1.20.1250.20:FF:000064">
    <property type="entry name" value="MFS allantoate transporter"/>
    <property type="match status" value="1"/>
</dbReference>
<keyword evidence="11" id="KW-1185">Reference proteome</keyword>
<accession>A0A1B5KSW4</accession>
<organism evidence="9 12">
    <name type="scientific">Ustilaginoidea virens</name>
    <name type="common">Rice false smut fungus</name>
    <name type="synonym">Villosiclava virens</name>
    <dbReference type="NCBI Taxonomy" id="1159556"/>
    <lineage>
        <taxon>Eukaryota</taxon>
        <taxon>Fungi</taxon>
        <taxon>Dikarya</taxon>
        <taxon>Ascomycota</taxon>
        <taxon>Pezizomycotina</taxon>
        <taxon>Sordariomycetes</taxon>
        <taxon>Hypocreomycetidae</taxon>
        <taxon>Hypocreales</taxon>
        <taxon>Clavicipitaceae</taxon>
        <taxon>Ustilaginoidea</taxon>
    </lineage>
</organism>
<dbReference type="GO" id="GO:0022857">
    <property type="term" value="F:transmembrane transporter activity"/>
    <property type="evidence" value="ECO:0007669"/>
    <property type="project" value="InterPro"/>
</dbReference>
<reference evidence="10" key="3">
    <citation type="submission" date="2020-03" db="EMBL/GenBank/DDBJ databases">
        <title>A mixture of massive structural variations and highly conserved coding sequences in Ustilaginoidea virens genome.</title>
        <authorList>
            <person name="Zhang K."/>
            <person name="Zhao Z."/>
            <person name="Zhang Z."/>
            <person name="Li Y."/>
            <person name="Hsiang T."/>
            <person name="Sun W."/>
        </authorList>
    </citation>
    <scope>NUCLEOTIDE SEQUENCE</scope>
    <source>
        <strain evidence="10">UV-8b</strain>
    </source>
</reference>
<evidence type="ECO:0000256" key="2">
    <source>
        <dbReference type="ARBA" id="ARBA00022448"/>
    </source>
</evidence>
<comment type="similarity">
    <text evidence="6">Belongs to the major facilitator superfamily. Allantoate permease family.</text>
</comment>
<feature type="transmembrane region" description="Helical" evidence="7">
    <location>
        <begin position="143"/>
        <end position="164"/>
    </location>
</feature>
<feature type="transmembrane region" description="Helical" evidence="7">
    <location>
        <begin position="274"/>
        <end position="298"/>
    </location>
</feature>
<feature type="transmembrane region" description="Helical" evidence="7">
    <location>
        <begin position="339"/>
        <end position="358"/>
    </location>
</feature>
<evidence type="ECO:0000256" key="3">
    <source>
        <dbReference type="ARBA" id="ARBA00022692"/>
    </source>
</evidence>
<evidence type="ECO:0000256" key="7">
    <source>
        <dbReference type="SAM" id="Phobius"/>
    </source>
</evidence>
<evidence type="ECO:0000313" key="9">
    <source>
        <dbReference type="EMBL" id="GAO14021.1"/>
    </source>
</evidence>
<dbReference type="OrthoDB" id="6730379at2759"/>
<dbReference type="InterPro" id="IPR011701">
    <property type="entry name" value="MFS"/>
</dbReference>
<dbReference type="PANTHER" id="PTHR43791:SF103">
    <property type="entry name" value="MAJOR FACILITATOR SUPERFAMILY (MFS) PROFILE DOMAIN-CONTAINING PROTEIN-RELATED"/>
    <property type="match status" value="1"/>
</dbReference>
<feature type="transmembrane region" description="Helical" evidence="7">
    <location>
        <begin position="206"/>
        <end position="225"/>
    </location>
</feature>
<dbReference type="KEGG" id="uvi:66062675"/>
<dbReference type="AlphaFoldDB" id="A0A1B5KSW4"/>
<evidence type="ECO:0000259" key="8">
    <source>
        <dbReference type="PROSITE" id="PS50850"/>
    </source>
</evidence>
<feature type="transmembrane region" description="Helical" evidence="7">
    <location>
        <begin position="114"/>
        <end position="131"/>
    </location>
</feature>
<evidence type="ECO:0000256" key="1">
    <source>
        <dbReference type="ARBA" id="ARBA00004141"/>
    </source>
</evidence>
<dbReference type="PANTHER" id="PTHR43791">
    <property type="entry name" value="PERMEASE-RELATED"/>
    <property type="match status" value="1"/>
</dbReference>
<evidence type="ECO:0000256" key="6">
    <source>
        <dbReference type="ARBA" id="ARBA00037968"/>
    </source>
</evidence>
<dbReference type="InterPro" id="IPR036259">
    <property type="entry name" value="MFS_trans_sf"/>
</dbReference>
<dbReference type="GO" id="GO:0016020">
    <property type="term" value="C:membrane"/>
    <property type="evidence" value="ECO:0007669"/>
    <property type="project" value="UniProtKB-SubCell"/>
</dbReference>
<keyword evidence="2" id="KW-0813">Transport</keyword>
<feature type="transmembrane region" description="Helical" evidence="7">
    <location>
        <begin position="304"/>
        <end position="327"/>
    </location>
</feature>
<dbReference type="Proteomes" id="UP000054053">
    <property type="component" value="Unassembled WGS sequence"/>
</dbReference>
<evidence type="ECO:0000313" key="11">
    <source>
        <dbReference type="Proteomes" id="UP000027002"/>
    </source>
</evidence>
<dbReference type="EMBL" id="BBTG02000018">
    <property type="protein sequence ID" value="GAO14021.1"/>
    <property type="molecule type" value="Genomic_DNA"/>
</dbReference>
<keyword evidence="5 7" id="KW-0472">Membrane</keyword>
<feature type="transmembrane region" description="Helical" evidence="7">
    <location>
        <begin position="428"/>
        <end position="448"/>
    </location>
</feature>
<reference evidence="9" key="1">
    <citation type="journal article" date="2016" name="Genome Announc.">
        <title>Genome Sequence of Ustilaginoidea virens IPU010, a Rice Pathogenic Fungus Causing False Smut.</title>
        <authorList>
            <person name="Kumagai T."/>
            <person name="Ishii T."/>
            <person name="Terai G."/>
            <person name="Umemura M."/>
            <person name="Machida M."/>
            <person name="Asai K."/>
        </authorList>
    </citation>
    <scope>NUCLEOTIDE SEQUENCE [LARGE SCALE GENOMIC DNA]</scope>
    <source>
        <strain evidence="9">IPU010</strain>
    </source>
</reference>
<keyword evidence="4 7" id="KW-1133">Transmembrane helix</keyword>
<protein>
    <recommendedName>
        <fullName evidence="8">Major facilitator superfamily (MFS) profile domain-containing protein</fullName>
    </recommendedName>
</protein>
<sequence>MATCEKVDVDRDQGVSQAHDGELYDSAGETLGPDEDKRLLRILDTRLLPIMAVTYMFQFLDKMTLNAVSILGIREDLRLSGSQYSWSSAIYYTGLLAASYPVGVFMVRWKVAKVLAVSTLTWGAVLMLTATCFNADSLLADRFFLGAAEAALGPSLVVIVSMWYKRSEQPLRHAAWFLGNTCAGIFGSLVAYAIGHIQSIRPWKAVFLFFGGFTIAWSAVVWLLLPDTPMKARFLSQQDRRKALLRVKENMTGIKNDEIKWRQVREAASEVKTWLMVALQLAISIPNGAATTFLNIVVKGFGFSTFQTLLLCSVPYLLQLGLIAVGVTGSHYWRNSRTYFMAFDFALAMTGAGMVRYVPAEQRWTRFLGTVLVGSYAAAVPLLLSLMSGNYGGFTKKVTVTAMGSISFCVGSIIGPQLFFAWETPTYHSGFLGLMGCLAVGFMASWAMRARLMWENRRRAERVSVNEVAAFKARHGSMVNLMDLTDKEIPQFEYVY</sequence>
<feature type="transmembrane region" description="Helical" evidence="7">
    <location>
        <begin position="89"/>
        <end position="107"/>
    </location>
</feature>
<name>A0A1B5KSW4_USTVR</name>
<dbReference type="RefSeq" id="XP_042995329.1">
    <property type="nucleotide sequence ID" value="XM_043139395.1"/>
</dbReference>